<reference evidence="3 4" key="2">
    <citation type="journal article" date="2017" name="Nature">
        <title>The Apostasia genome and the evolution of orchids.</title>
        <authorList>
            <person name="Zhang G.Q."/>
            <person name="Liu K.W."/>
            <person name="Li Z."/>
            <person name="Lohaus R."/>
            <person name="Hsiao Y.Y."/>
            <person name="Niu S.C."/>
            <person name="Wang J.Y."/>
            <person name="Lin Y.C."/>
            <person name="Xu Q."/>
            <person name="Chen L.J."/>
            <person name="Yoshida K."/>
            <person name="Fujiwara S."/>
            <person name="Wang Z.W."/>
            <person name="Zhang Y.Q."/>
            <person name="Mitsuda N."/>
            <person name="Wang M."/>
            <person name="Liu G.H."/>
            <person name="Pecoraro L."/>
            <person name="Huang H.X."/>
            <person name="Xiao X.J."/>
            <person name="Lin M."/>
            <person name="Wu X.Y."/>
            <person name="Wu W.L."/>
            <person name="Chen Y.Y."/>
            <person name="Chang S.B."/>
            <person name="Sakamoto S."/>
            <person name="Ohme-Takagi M."/>
            <person name="Yagi M."/>
            <person name="Zeng S.J."/>
            <person name="Shen C.Y."/>
            <person name="Yeh C.M."/>
            <person name="Luo Y.B."/>
            <person name="Tsai W.C."/>
            <person name="Van de Peer Y."/>
            <person name="Liu Z.J."/>
        </authorList>
    </citation>
    <scope>NUCLEOTIDE SEQUENCE [LARGE SCALE GENOMIC DNA]</scope>
    <source>
        <tissue evidence="3">The whole plant</tissue>
    </source>
</reference>
<feature type="transmembrane region" description="Helical" evidence="1">
    <location>
        <begin position="67"/>
        <end position="83"/>
    </location>
</feature>
<feature type="transmembrane region" description="Helical" evidence="1">
    <location>
        <begin position="148"/>
        <end position="169"/>
    </location>
</feature>
<keyword evidence="4" id="KW-1185">Reference proteome</keyword>
<dbReference type="Gene3D" id="3.30.70.330">
    <property type="match status" value="1"/>
</dbReference>
<feature type="domain" description="PTBP1-like RNA recognition motif 2" evidence="2">
    <location>
        <begin position="31"/>
        <end position="78"/>
    </location>
</feature>
<dbReference type="Proteomes" id="UP000233837">
    <property type="component" value="Unassembled WGS sequence"/>
</dbReference>
<evidence type="ECO:0000313" key="3">
    <source>
        <dbReference type="EMBL" id="PKU63866.1"/>
    </source>
</evidence>
<proteinExistence type="predicted"/>
<dbReference type="EMBL" id="KZ503459">
    <property type="protein sequence ID" value="PKU63866.1"/>
    <property type="molecule type" value="Genomic_DNA"/>
</dbReference>
<dbReference type="Pfam" id="PF11835">
    <property type="entry name" value="RRM_8"/>
    <property type="match status" value="1"/>
</dbReference>
<name>A0A2I0VKC5_9ASPA</name>
<sequence length="179" mass="20231">MRTRWSRALFHPERMMRTSDSGEFTRGGMEPNRILLVTVHSMLHPITVEVLHQVFSPYGIQTWVQRLIQNFLDIAIVIGYLNYPMMGKHPMIMVGSAYGLVDLWFAGSIGPWLVVVLGLAVLEHSVLSLFSKLLELKFSSSLILKRYLIMKFTFGVALSLPLPLFFLSLGKPWPALNGG</sequence>
<gene>
    <name evidence="3" type="ORF">MA16_Dca009850</name>
</gene>
<accession>A0A2I0VKC5</accession>
<feature type="transmembrane region" description="Helical" evidence="1">
    <location>
        <begin position="103"/>
        <end position="127"/>
    </location>
</feature>
<evidence type="ECO:0000256" key="1">
    <source>
        <dbReference type="SAM" id="Phobius"/>
    </source>
</evidence>
<dbReference type="STRING" id="906689.A0A2I0VKC5"/>
<keyword evidence="1" id="KW-0472">Membrane</keyword>
<reference evidence="3 4" key="1">
    <citation type="journal article" date="2016" name="Sci. Rep.">
        <title>The Dendrobium catenatum Lindl. genome sequence provides insights into polysaccharide synthase, floral development and adaptive evolution.</title>
        <authorList>
            <person name="Zhang G.Q."/>
            <person name="Xu Q."/>
            <person name="Bian C."/>
            <person name="Tsai W.C."/>
            <person name="Yeh C.M."/>
            <person name="Liu K.W."/>
            <person name="Yoshida K."/>
            <person name="Zhang L.S."/>
            <person name="Chang S.B."/>
            <person name="Chen F."/>
            <person name="Shi Y."/>
            <person name="Su Y.Y."/>
            <person name="Zhang Y.Q."/>
            <person name="Chen L.J."/>
            <person name="Yin Y."/>
            <person name="Lin M."/>
            <person name="Huang H."/>
            <person name="Deng H."/>
            <person name="Wang Z.W."/>
            <person name="Zhu S.L."/>
            <person name="Zhao X."/>
            <person name="Deng C."/>
            <person name="Niu S.C."/>
            <person name="Huang J."/>
            <person name="Wang M."/>
            <person name="Liu G.H."/>
            <person name="Yang H.J."/>
            <person name="Xiao X.J."/>
            <person name="Hsiao Y.Y."/>
            <person name="Wu W.L."/>
            <person name="Chen Y.Y."/>
            <person name="Mitsuda N."/>
            <person name="Ohme-Takagi M."/>
            <person name="Luo Y.B."/>
            <person name="Van de Peer Y."/>
            <person name="Liu Z.J."/>
        </authorList>
    </citation>
    <scope>NUCLEOTIDE SEQUENCE [LARGE SCALE GENOMIC DNA]</scope>
    <source>
        <tissue evidence="3">The whole plant</tissue>
    </source>
</reference>
<evidence type="ECO:0000313" key="4">
    <source>
        <dbReference type="Proteomes" id="UP000233837"/>
    </source>
</evidence>
<dbReference type="InterPro" id="IPR012677">
    <property type="entry name" value="Nucleotide-bd_a/b_plait_sf"/>
</dbReference>
<dbReference type="InterPro" id="IPR021790">
    <property type="entry name" value="PTBP1-like_RRM2"/>
</dbReference>
<keyword evidence="1" id="KW-0812">Transmembrane</keyword>
<keyword evidence="1" id="KW-1133">Transmembrane helix</keyword>
<evidence type="ECO:0000259" key="2">
    <source>
        <dbReference type="Pfam" id="PF11835"/>
    </source>
</evidence>
<protein>
    <submittedName>
        <fullName evidence="3">Polypyrimidine tract-binding protein like 3</fullName>
    </submittedName>
</protein>
<dbReference type="AlphaFoldDB" id="A0A2I0VKC5"/>
<organism evidence="3 4">
    <name type="scientific">Dendrobium catenatum</name>
    <dbReference type="NCBI Taxonomy" id="906689"/>
    <lineage>
        <taxon>Eukaryota</taxon>
        <taxon>Viridiplantae</taxon>
        <taxon>Streptophyta</taxon>
        <taxon>Embryophyta</taxon>
        <taxon>Tracheophyta</taxon>
        <taxon>Spermatophyta</taxon>
        <taxon>Magnoliopsida</taxon>
        <taxon>Liliopsida</taxon>
        <taxon>Asparagales</taxon>
        <taxon>Orchidaceae</taxon>
        <taxon>Epidendroideae</taxon>
        <taxon>Malaxideae</taxon>
        <taxon>Dendrobiinae</taxon>
        <taxon>Dendrobium</taxon>
    </lineage>
</organism>